<accession>A0AC61U8I0</accession>
<proteinExistence type="predicted"/>
<organism evidence="1 2">
    <name type="scientific">Janibacter limosus</name>
    <dbReference type="NCBI Taxonomy" id="53458"/>
    <lineage>
        <taxon>Bacteria</taxon>
        <taxon>Bacillati</taxon>
        <taxon>Actinomycetota</taxon>
        <taxon>Actinomycetes</taxon>
        <taxon>Micrococcales</taxon>
        <taxon>Intrasporangiaceae</taxon>
        <taxon>Janibacter</taxon>
    </lineage>
</organism>
<evidence type="ECO:0000313" key="1">
    <source>
        <dbReference type="EMBL" id="UUZ46288.1"/>
    </source>
</evidence>
<dbReference type="Proteomes" id="UP001059663">
    <property type="component" value="Chromosome"/>
</dbReference>
<evidence type="ECO:0000313" key="2">
    <source>
        <dbReference type="Proteomes" id="UP001059663"/>
    </source>
</evidence>
<reference evidence="1" key="1">
    <citation type="submission" date="2021-11" db="EMBL/GenBank/DDBJ databases">
        <title>Study of the species diversity of bacterial strains isolated from a unique natural object - Shulgan-Tash cave (Bashkiria).</title>
        <authorList>
            <person name="Sazanova A.L."/>
            <person name="Chirak E.R."/>
            <person name="Safronova V.I."/>
        </authorList>
    </citation>
    <scope>NUCLEOTIDE SEQUENCE</scope>
    <source>
        <strain evidence="1">P1</strain>
    </source>
</reference>
<sequence length="170" mass="17289">MPLVTVIDTPGADLSPNAEEGALAGEIARCIADMTSLTVPSVSVLLGEGTGGGALALLPARRVIASSNAWLSPLPPEGRAPSSSRTPSTLPCSPPVSGWAPSGCSRTGWSTSSSRSPPPPTRTPRPSPPRSGRPSLPRSRACWPGGSHPVARSDCWSHRGISVTARAVAG</sequence>
<name>A0AC61U8I0_9MICO</name>
<dbReference type="EMBL" id="CP087977">
    <property type="protein sequence ID" value="UUZ46288.1"/>
    <property type="molecule type" value="Genomic_DNA"/>
</dbReference>
<gene>
    <name evidence="1" type="ORF">LP422_07795</name>
</gene>
<protein>
    <submittedName>
        <fullName evidence="1">Uncharacterized protein</fullName>
    </submittedName>
</protein>